<dbReference type="PANTHER" id="PTHR42648:SF27">
    <property type="entry name" value="RNA-DIRECTED DNA POLYMERASE"/>
    <property type="match status" value="1"/>
</dbReference>
<dbReference type="Gene3D" id="1.20.80.10">
    <property type="match status" value="1"/>
</dbReference>
<evidence type="ECO:0000256" key="1">
    <source>
        <dbReference type="ARBA" id="ARBA00005567"/>
    </source>
</evidence>
<dbReference type="InterPro" id="IPR000582">
    <property type="entry name" value="Acyl-CoA-binding_protein"/>
</dbReference>
<evidence type="ECO:0000256" key="3">
    <source>
        <dbReference type="ARBA" id="ARBA00022801"/>
    </source>
</evidence>
<protein>
    <submittedName>
        <fullName evidence="7">Gag/Pol protein</fullName>
    </submittedName>
</protein>
<feature type="domain" description="ACB" evidence="6">
    <location>
        <begin position="894"/>
        <end position="952"/>
    </location>
</feature>
<accession>A0A699H7P6</accession>
<dbReference type="Pfam" id="PF25597">
    <property type="entry name" value="SH3_retrovirus"/>
    <property type="match status" value="2"/>
</dbReference>
<feature type="non-terminal residue" evidence="7">
    <location>
        <position position="952"/>
    </location>
</feature>
<dbReference type="AlphaFoldDB" id="A0A699H7P6"/>
<dbReference type="InterPro" id="IPR039537">
    <property type="entry name" value="Retrotran_Ty1/copia-like"/>
</dbReference>
<keyword evidence="2" id="KW-0479">Metal-binding</keyword>
<dbReference type="GO" id="GO:0046872">
    <property type="term" value="F:metal ion binding"/>
    <property type="evidence" value="ECO:0007669"/>
    <property type="project" value="UniProtKB-KW"/>
</dbReference>
<dbReference type="EMBL" id="BKCJ010115068">
    <property type="protein sequence ID" value="GEX55085.1"/>
    <property type="molecule type" value="Genomic_DNA"/>
</dbReference>
<dbReference type="SUPFAM" id="SSF47027">
    <property type="entry name" value="Acyl-CoA binding protein"/>
    <property type="match status" value="1"/>
</dbReference>
<name>A0A699H7P6_TANCI</name>
<dbReference type="InterPro" id="IPR057670">
    <property type="entry name" value="SH3_retrovirus"/>
</dbReference>
<dbReference type="InterPro" id="IPR035984">
    <property type="entry name" value="Acyl-CoA-binding_sf"/>
</dbReference>
<feature type="compositionally biased region" description="Polar residues" evidence="5">
    <location>
        <begin position="183"/>
        <end position="194"/>
    </location>
</feature>
<dbReference type="InterPro" id="IPR013103">
    <property type="entry name" value="RVT_2"/>
</dbReference>
<keyword evidence="3" id="KW-0378">Hydrolase</keyword>
<sequence length="952" mass="108502">MLRTQSVIIAVIKDIGSGIVPNIYLSCKRTRSYLKELVLQEKQNPIGYGSLHDESNNSSFLDYAFESVARILNMVPTNKVEKTPNKVWYGQTLKLSYLKVWGCEVLVKRDTLTKPDKLKPRSIKCIFVGYPKETMGYSFYYPPENKVFVSQNAEFFKNSLITHEAIRSLEDLEIIQEEDTHPSKNTSSNHNEQNQEIDEPKAKEYEFGNLNEPANYKAALLDLESDKWLNAMNVKMQSMKDNENLGELHWTAVKNILKYLCNTKDMFLVYGGDIKRVLRVSCYTDAGYLTDADDLKSQTGYVFVLNGDASKEVVWVIKFIVGLGVGITKGARHYRAKVHNLREVIEYGDFKLEKVHTDDNLADPFTKALAFPKHSEDTKNIGMLLPIEYKLNYLELLITAAYVPVVAGQKVPPETLAARASWDKRKVLAQTSSNRERVSTLANKKKDTLFVQNYNMYDMEKTVNELHAMLKLHEQTLPKRDAPALHAIRAGKEKLNPIGYGRSMMSQTTLPLSFWDYALESVTRILNMVPTKKVEKKPYEVWYGQAIKQSYLKVWGCEALVMQDTLTKPDKLGPRSIKYIFVGYLKETMGYSFYYPPENKVFVAQNAKFFENSLITQEASGSLEDLKIIQEEDMHPSKNTSLNHDEENQEIDEPQSDIIPIRRSTRTRHALYRMCLNINEYELGDLIEPANNKAALLDPESDKWLNAMNVEMKSMKDNEVWYLVDLPPNGKTVGSKWLFKKKTDMDGVVHTYKAYLVAKGFTQTPGIDYEETFSLVADIRAIRILIAIAVFNDYMFLAYGGDINRELRVSCYTDAGYLTDAGDLKSHIRYVFLLNGDTTKEAVWVRKFIDGLGVVPIIKEPIQMYCDNTRAITMPKFTIYKSDDDWEGVESSELDEAFSAATAFVAATAADKEKNKVSSEVQLELYNCYKIATKGPCTAPQPFALKFTAWAK</sequence>
<reference evidence="7" key="1">
    <citation type="journal article" date="2019" name="Sci. Rep.">
        <title>Draft genome of Tanacetum cinerariifolium, the natural source of mosquito coil.</title>
        <authorList>
            <person name="Yamashiro T."/>
            <person name="Shiraishi A."/>
            <person name="Satake H."/>
            <person name="Nakayama K."/>
        </authorList>
    </citation>
    <scope>NUCLEOTIDE SEQUENCE</scope>
</reference>
<evidence type="ECO:0000313" key="7">
    <source>
        <dbReference type="EMBL" id="GEX55085.1"/>
    </source>
</evidence>
<dbReference type="InterPro" id="IPR014352">
    <property type="entry name" value="FERM/acyl-CoA-bd_prot_sf"/>
</dbReference>
<comment type="caution">
    <text evidence="7">The sequence shown here is derived from an EMBL/GenBank/DDBJ whole genome shotgun (WGS) entry which is preliminary data.</text>
</comment>
<evidence type="ECO:0000259" key="6">
    <source>
        <dbReference type="PROSITE" id="PS51228"/>
    </source>
</evidence>
<dbReference type="Pfam" id="PF07727">
    <property type="entry name" value="RVT_2"/>
    <property type="match status" value="1"/>
</dbReference>
<evidence type="ECO:0000256" key="4">
    <source>
        <dbReference type="ARBA" id="ARBA00023121"/>
    </source>
</evidence>
<feature type="region of interest" description="Disordered" evidence="5">
    <location>
        <begin position="179"/>
        <end position="198"/>
    </location>
</feature>
<keyword evidence="4" id="KW-0446">Lipid-binding</keyword>
<dbReference type="GO" id="GO:0016787">
    <property type="term" value="F:hydrolase activity"/>
    <property type="evidence" value="ECO:0007669"/>
    <property type="project" value="UniProtKB-KW"/>
</dbReference>
<evidence type="ECO:0000256" key="2">
    <source>
        <dbReference type="ARBA" id="ARBA00022723"/>
    </source>
</evidence>
<gene>
    <name evidence="7" type="ORF">Tci_327060</name>
</gene>
<comment type="similarity">
    <text evidence="1">Belongs to the ACBP family.</text>
</comment>
<dbReference type="PROSITE" id="PS51228">
    <property type="entry name" value="ACB_2"/>
    <property type="match status" value="1"/>
</dbReference>
<dbReference type="GO" id="GO:0000062">
    <property type="term" value="F:fatty-acyl-CoA binding"/>
    <property type="evidence" value="ECO:0007669"/>
    <property type="project" value="InterPro"/>
</dbReference>
<dbReference type="Pfam" id="PF00887">
    <property type="entry name" value="ACBP"/>
    <property type="match status" value="1"/>
</dbReference>
<proteinExistence type="inferred from homology"/>
<evidence type="ECO:0000256" key="5">
    <source>
        <dbReference type="SAM" id="MobiDB-lite"/>
    </source>
</evidence>
<organism evidence="7">
    <name type="scientific">Tanacetum cinerariifolium</name>
    <name type="common">Dalmatian daisy</name>
    <name type="synonym">Chrysanthemum cinerariifolium</name>
    <dbReference type="NCBI Taxonomy" id="118510"/>
    <lineage>
        <taxon>Eukaryota</taxon>
        <taxon>Viridiplantae</taxon>
        <taxon>Streptophyta</taxon>
        <taxon>Embryophyta</taxon>
        <taxon>Tracheophyta</taxon>
        <taxon>Spermatophyta</taxon>
        <taxon>Magnoliopsida</taxon>
        <taxon>eudicotyledons</taxon>
        <taxon>Gunneridae</taxon>
        <taxon>Pentapetalae</taxon>
        <taxon>asterids</taxon>
        <taxon>campanulids</taxon>
        <taxon>Asterales</taxon>
        <taxon>Asteraceae</taxon>
        <taxon>Asteroideae</taxon>
        <taxon>Anthemideae</taxon>
        <taxon>Anthemidinae</taxon>
        <taxon>Tanacetum</taxon>
    </lineage>
</organism>
<dbReference type="CDD" id="cd09272">
    <property type="entry name" value="RNase_HI_RT_Ty1"/>
    <property type="match status" value="1"/>
</dbReference>
<dbReference type="PANTHER" id="PTHR42648">
    <property type="entry name" value="TRANSPOSASE, PUTATIVE-RELATED"/>
    <property type="match status" value="1"/>
</dbReference>